<dbReference type="EMBL" id="FOQY01000012">
    <property type="protein sequence ID" value="SFJ78515.1"/>
    <property type="molecule type" value="Genomic_DNA"/>
</dbReference>
<dbReference type="Proteomes" id="UP000199111">
    <property type="component" value="Unassembled WGS sequence"/>
</dbReference>
<name>A0A1I3U6J2_9ACTN</name>
<dbReference type="InterPro" id="IPR005119">
    <property type="entry name" value="LysR_subst-bd"/>
</dbReference>
<accession>A0A1I3U6J2</accession>
<dbReference type="PANTHER" id="PTHR30346:SF0">
    <property type="entry name" value="HCA OPERON TRANSCRIPTIONAL ACTIVATOR HCAR"/>
    <property type="match status" value="1"/>
</dbReference>
<dbReference type="GeneID" id="96299628"/>
<dbReference type="PROSITE" id="PS50931">
    <property type="entry name" value="HTH_LYSR"/>
    <property type="match status" value="1"/>
</dbReference>
<dbReference type="AlphaFoldDB" id="A0A1I3U6J2"/>
<dbReference type="GO" id="GO:0003677">
    <property type="term" value="F:DNA binding"/>
    <property type="evidence" value="ECO:0007669"/>
    <property type="project" value="UniProtKB-KW"/>
</dbReference>
<dbReference type="Gene3D" id="3.40.190.10">
    <property type="entry name" value="Periplasmic binding protein-like II"/>
    <property type="match status" value="2"/>
</dbReference>
<feature type="domain" description="HTH lysR-type" evidence="5">
    <location>
        <begin position="1"/>
        <end position="58"/>
    </location>
</feature>
<evidence type="ECO:0000313" key="6">
    <source>
        <dbReference type="EMBL" id="SFJ78515.1"/>
    </source>
</evidence>
<dbReference type="SUPFAM" id="SSF53850">
    <property type="entry name" value="Periplasmic binding protein-like II"/>
    <property type="match status" value="1"/>
</dbReference>
<evidence type="ECO:0000256" key="4">
    <source>
        <dbReference type="ARBA" id="ARBA00023163"/>
    </source>
</evidence>
<dbReference type="SUPFAM" id="SSF46785">
    <property type="entry name" value="Winged helix' DNA-binding domain"/>
    <property type="match status" value="1"/>
</dbReference>
<dbReference type="Pfam" id="PF00126">
    <property type="entry name" value="HTH_1"/>
    <property type="match status" value="1"/>
</dbReference>
<proteinExistence type="inferred from homology"/>
<evidence type="ECO:0000256" key="3">
    <source>
        <dbReference type="ARBA" id="ARBA00023125"/>
    </source>
</evidence>
<dbReference type="Gene3D" id="1.10.10.10">
    <property type="entry name" value="Winged helix-like DNA-binding domain superfamily/Winged helix DNA-binding domain"/>
    <property type="match status" value="1"/>
</dbReference>
<dbReference type="CDD" id="cd08414">
    <property type="entry name" value="PBP2_LTTR_aromatics_like"/>
    <property type="match status" value="1"/>
</dbReference>
<evidence type="ECO:0000259" key="5">
    <source>
        <dbReference type="PROSITE" id="PS50931"/>
    </source>
</evidence>
<evidence type="ECO:0000313" key="7">
    <source>
        <dbReference type="Proteomes" id="UP000199111"/>
    </source>
</evidence>
<keyword evidence="3" id="KW-0238">DNA-binding</keyword>
<evidence type="ECO:0000256" key="2">
    <source>
        <dbReference type="ARBA" id="ARBA00023015"/>
    </source>
</evidence>
<sequence>MEFRDIEIFLTLAEELHFGRTAERLHVSSARVSQSIKRQERRIGAALFDRTSRTVTLTPIGCRLRDDLRQGYDLIQAGLARATASGLGASGTLRLGVMGALGNELRPVIDAFRARHLNCDVQLQEFHFADAFTPLRENAVDMQLMWSPVREPGMTVGPVTLTEGRVLAIAADHPMAVKEAASMEDFGDHPTIAPAAGPPDYWIEAMAPAHTPSGRPVPRGPAAKTFHEVLALVASGQGMCPLNAHVARYYTHPGIVLLPILDAPLTEWVLVWRTGAESPLIRAFARAARQIGPRPINDHSPD</sequence>
<reference evidence="7" key="1">
    <citation type="submission" date="2016-10" db="EMBL/GenBank/DDBJ databases">
        <authorList>
            <person name="Varghese N."/>
            <person name="Submissions S."/>
        </authorList>
    </citation>
    <scope>NUCLEOTIDE SEQUENCE [LARGE SCALE GENOMIC DNA]</scope>
    <source>
        <strain evidence="7">CGMCC 4.2126</strain>
    </source>
</reference>
<dbReference type="InterPro" id="IPR036388">
    <property type="entry name" value="WH-like_DNA-bd_sf"/>
</dbReference>
<dbReference type="RefSeq" id="WP_093888384.1">
    <property type="nucleotide sequence ID" value="NZ_FOQY01000012.1"/>
</dbReference>
<keyword evidence="4" id="KW-0804">Transcription</keyword>
<dbReference type="InterPro" id="IPR000847">
    <property type="entry name" value="LysR_HTH_N"/>
</dbReference>
<evidence type="ECO:0000256" key="1">
    <source>
        <dbReference type="ARBA" id="ARBA00009437"/>
    </source>
</evidence>
<organism evidence="6 7">
    <name type="scientific">Streptosporangium canum</name>
    <dbReference type="NCBI Taxonomy" id="324952"/>
    <lineage>
        <taxon>Bacteria</taxon>
        <taxon>Bacillati</taxon>
        <taxon>Actinomycetota</taxon>
        <taxon>Actinomycetes</taxon>
        <taxon>Streptosporangiales</taxon>
        <taxon>Streptosporangiaceae</taxon>
        <taxon>Streptosporangium</taxon>
    </lineage>
</organism>
<dbReference type="GO" id="GO:0003700">
    <property type="term" value="F:DNA-binding transcription factor activity"/>
    <property type="evidence" value="ECO:0007669"/>
    <property type="project" value="InterPro"/>
</dbReference>
<keyword evidence="2" id="KW-0805">Transcription regulation</keyword>
<protein>
    <submittedName>
        <fullName evidence="6">Transcriptional regulator, LysR family</fullName>
    </submittedName>
</protein>
<dbReference type="GO" id="GO:0032993">
    <property type="term" value="C:protein-DNA complex"/>
    <property type="evidence" value="ECO:0007669"/>
    <property type="project" value="TreeGrafter"/>
</dbReference>
<dbReference type="InterPro" id="IPR036390">
    <property type="entry name" value="WH_DNA-bd_sf"/>
</dbReference>
<dbReference type="PANTHER" id="PTHR30346">
    <property type="entry name" value="TRANSCRIPTIONAL DUAL REGULATOR HCAR-RELATED"/>
    <property type="match status" value="1"/>
</dbReference>
<comment type="similarity">
    <text evidence="1">Belongs to the LysR transcriptional regulatory family.</text>
</comment>
<gene>
    <name evidence="6" type="ORF">SAMN05216275_112120</name>
</gene>
<keyword evidence="7" id="KW-1185">Reference proteome</keyword>
<dbReference type="Pfam" id="PF03466">
    <property type="entry name" value="LysR_substrate"/>
    <property type="match status" value="1"/>
</dbReference>